<dbReference type="PROSITE" id="PS51684">
    <property type="entry name" value="SAM_MT_TRM5_TYW2"/>
    <property type="match status" value="1"/>
</dbReference>
<dbReference type="GO" id="GO:0008175">
    <property type="term" value="F:tRNA methyltransferase activity"/>
    <property type="evidence" value="ECO:0007669"/>
    <property type="project" value="TreeGrafter"/>
</dbReference>
<feature type="domain" description="SAM-dependent methyltransferase TRM5/TYW2-type" evidence="9">
    <location>
        <begin position="949"/>
        <end position="1300"/>
    </location>
</feature>
<keyword evidence="4" id="KW-0808">Transferase</keyword>
<dbReference type="GO" id="GO:0031591">
    <property type="term" value="P:wybutosine biosynthetic process"/>
    <property type="evidence" value="ECO:0007669"/>
    <property type="project" value="TreeGrafter"/>
</dbReference>
<dbReference type="InterPro" id="IPR036602">
    <property type="entry name" value="tRNA_yW-synthesising-like_sf"/>
</dbReference>
<evidence type="ECO:0000256" key="7">
    <source>
        <dbReference type="ARBA" id="ARBA00049202"/>
    </source>
</evidence>
<evidence type="ECO:0000256" key="4">
    <source>
        <dbReference type="ARBA" id="ARBA00022679"/>
    </source>
</evidence>
<dbReference type="PANTHER" id="PTHR23245">
    <property type="entry name" value="TRNA METHYLTRANSFERASE"/>
    <property type="match status" value="1"/>
</dbReference>
<evidence type="ECO:0000256" key="5">
    <source>
        <dbReference type="ARBA" id="ARBA00022691"/>
    </source>
</evidence>
<dbReference type="SUPFAM" id="SSF50965">
    <property type="entry name" value="Galactose oxidase, central domain"/>
    <property type="match status" value="1"/>
</dbReference>
<dbReference type="GeneID" id="3501603"/>
<dbReference type="VEuPathDB" id="PiroplasmaDB:TpMuguga_02g00179"/>
<dbReference type="CDD" id="cd02440">
    <property type="entry name" value="AdoMet_MTases"/>
    <property type="match status" value="1"/>
</dbReference>
<keyword evidence="5" id="KW-0949">S-adenosyl-L-methionine</keyword>
<gene>
    <name evidence="10" type="ordered locus">TP02_0179</name>
</gene>
<reference evidence="10 11" key="1">
    <citation type="journal article" date="2005" name="Science">
        <title>Genome sequence of Theileria parva, a bovine pathogen that transforms lymphocytes.</title>
        <authorList>
            <person name="Gardner M.J."/>
            <person name="Bishop R."/>
            <person name="Shah T."/>
            <person name="de Villiers E.P."/>
            <person name="Carlton J.M."/>
            <person name="Hall N."/>
            <person name="Ren Q."/>
            <person name="Paulsen I.T."/>
            <person name="Pain A."/>
            <person name="Berriman M."/>
            <person name="Wilson R.J.M."/>
            <person name="Sato S."/>
            <person name="Ralph S.A."/>
            <person name="Mann D.J."/>
            <person name="Xiong Z."/>
            <person name="Shallom S.J."/>
            <person name="Weidman J."/>
            <person name="Jiang L."/>
            <person name="Lynn J."/>
            <person name="Weaver B."/>
            <person name="Shoaibi A."/>
            <person name="Domingo A.R."/>
            <person name="Wasawo D."/>
            <person name="Crabtree J."/>
            <person name="Wortman J.R."/>
            <person name="Haas B."/>
            <person name="Angiuoli S.V."/>
            <person name="Creasy T.H."/>
            <person name="Lu C."/>
            <person name="Suh B."/>
            <person name="Silva J.C."/>
            <person name="Utterback T.R."/>
            <person name="Feldblyum T.V."/>
            <person name="Pertea M."/>
            <person name="Allen J."/>
            <person name="Nierman W.C."/>
            <person name="Taracha E.L.N."/>
            <person name="Salzberg S.L."/>
            <person name="White O.R."/>
            <person name="Fitzhugh H.A."/>
            <person name="Morzaria S."/>
            <person name="Venter J.C."/>
            <person name="Fraser C.M."/>
            <person name="Nene V."/>
        </authorList>
    </citation>
    <scope>NUCLEOTIDE SEQUENCE [LARGE SCALE GENOMIC DNA]</scope>
    <source>
        <strain evidence="10 11">Muguga</strain>
    </source>
</reference>
<keyword evidence="11" id="KW-1185">Reference proteome</keyword>
<dbReference type="Gene3D" id="3.30.1960.10">
    <property type="entry name" value="tRNA wybutosine-synthesizing-like"/>
    <property type="match status" value="1"/>
</dbReference>
<dbReference type="Gene3D" id="3.30.300.110">
    <property type="entry name" value="Met-10+ protein-like domains"/>
    <property type="match status" value="1"/>
</dbReference>
<dbReference type="InParanoid" id="Q4N5W3"/>
<dbReference type="eggNOG" id="KOG1227">
    <property type="taxonomic scope" value="Eukaryota"/>
</dbReference>
<dbReference type="Pfam" id="PF02676">
    <property type="entry name" value="TYW3"/>
    <property type="match status" value="1"/>
</dbReference>
<dbReference type="Gene3D" id="2.120.10.80">
    <property type="entry name" value="Kelch-type beta propeller"/>
    <property type="match status" value="1"/>
</dbReference>
<dbReference type="InterPro" id="IPR030382">
    <property type="entry name" value="MeTrfase_TRM5/TYW2"/>
</dbReference>
<comment type="caution">
    <text evidence="10">The sequence shown here is derived from an EMBL/GenBank/DDBJ whole genome shotgun (WGS) entry which is preliminary data.</text>
</comment>
<evidence type="ECO:0000313" key="11">
    <source>
        <dbReference type="Proteomes" id="UP000001949"/>
    </source>
</evidence>
<dbReference type="KEGG" id="tpv:TP02_0179"/>
<evidence type="ECO:0000256" key="6">
    <source>
        <dbReference type="ARBA" id="ARBA00022694"/>
    </source>
</evidence>
<comment type="pathway">
    <text evidence="1">tRNA modification; wybutosine-tRNA(Phe) biosynthesis.</text>
</comment>
<dbReference type="InterPro" id="IPR056743">
    <property type="entry name" value="TRM5-TYW2-like_MTfase"/>
</dbReference>
<organism evidence="10 11">
    <name type="scientific">Theileria parva</name>
    <name type="common">East coast fever infection agent</name>
    <dbReference type="NCBI Taxonomy" id="5875"/>
    <lineage>
        <taxon>Eukaryota</taxon>
        <taxon>Sar</taxon>
        <taxon>Alveolata</taxon>
        <taxon>Apicomplexa</taxon>
        <taxon>Aconoidasida</taxon>
        <taxon>Piroplasmida</taxon>
        <taxon>Theileriidae</taxon>
        <taxon>Theileria</taxon>
    </lineage>
</organism>
<dbReference type="InterPro" id="IPR029063">
    <property type="entry name" value="SAM-dependent_MTases_sf"/>
</dbReference>
<name>Q4N5W3_THEPA</name>
<dbReference type="GO" id="GO:0030488">
    <property type="term" value="P:tRNA methylation"/>
    <property type="evidence" value="ECO:0007669"/>
    <property type="project" value="TreeGrafter"/>
</dbReference>
<dbReference type="SUPFAM" id="SSF111278">
    <property type="entry name" value="SSo0622-like"/>
    <property type="match status" value="1"/>
</dbReference>
<feature type="region of interest" description="Disordered" evidence="8">
    <location>
        <begin position="196"/>
        <end position="215"/>
    </location>
</feature>
<evidence type="ECO:0000256" key="3">
    <source>
        <dbReference type="ARBA" id="ARBA00022603"/>
    </source>
</evidence>
<dbReference type="FunCoup" id="Q4N5W3">
    <property type="interactions" value="59"/>
</dbReference>
<dbReference type="Proteomes" id="UP000001949">
    <property type="component" value="Unassembled WGS sequence"/>
</dbReference>
<dbReference type="GO" id="GO:0005737">
    <property type="term" value="C:cytoplasm"/>
    <property type="evidence" value="ECO:0007669"/>
    <property type="project" value="TreeGrafter"/>
</dbReference>
<dbReference type="EMBL" id="AAGK01000002">
    <property type="protein sequence ID" value="EAN32460.1"/>
    <property type="molecule type" value="Genomic_DNA"/>
</dbReference>
<protein>
    <recommendedName>
        <fullName evidence="2">tRNA(Phe) 7-[(3-amino-3-carboxypropyl)-4-demethylwyosine(37)-N(4)]-methyltransferase</fullName>
        <ecNumber evidence="2">2.1.1.282</ecNumber>
    </recommendedName>
</protein>
<dbReference type="InterPro" id="IPR015915">
    <property type="entry name" value="Kelch-typ_b-propeller"/>
</dbReference>
<comment type="catalytic activity">
    <reaction evidence="7">
        <text>4-demethyl-7-[(3S)-3-amino-3-carboxypropyl]wyosine(37) in tRNA(Phe) + S-adenosyl-L-methionine = 7-[(3S)-3-amino-3-carboxypropyl]wyosine(37) in tRNA(Phe) + S-adenosyl-L-homocysteine + H(+)</text>
        <dbReference type="Rhea" id="RHEA:36635"/>
        <dbReference type="Rhea" id="RHEA-COMP:10378"/>
        <dbReference type="Rhea" id="RHEA-COMP:10379"/>
        <dbReference type="ChEBI" id="CHEBI:15378"/>
        <dbReference type="ChEBI" id="CHEBI:57856"/>
        <dbReference type="ChEBI" id="CHEBI:59789"/>
        <dbReference type="ChEBI" id="CHEBI:73543"/>
        <dbReference type="ChEBI" id="CHEBI:73550"/>
        <dbReference type="EC" id="2.1.1.282"/>
    </reaction>
</comment>
<evidence type="ECO:0000256" key="1">
    <source>
        <dbReference type="ARBA" id="ARBA00004797"/>
    </source>
</evidence>
<evidence type="ECO:0000256" key="8">
    <source>
        <dbReference type="SAM" id="MobiDB-lite"/>
    </source>
</evidence>
<dbReference type="UniPathway" id="UPA00375"/>
<evidence type="ECO:0000259" key="9">
    <source>
        <dbReference type="PROSITE" id="PS51684"/>
    </source>
</evidence>
<keyword evidence="3" id="KW-0489">Methyltransferase</keyword>
<evidence type="ECO:0000256" key="2">
    <source>
        <dbReference type="ARBA" id="ARBA00012750"/>
    </source>
</evidence>
<sequence length="1303" mass="149820">MNEMENVRMADEFFGDELLGTIYEETEVYMEKNPSNFKTINGKSITINEIEEPVSNKVYKNLENAVKKLGKYPLKSKLEDSLRNLTEYINSYGYRPENVNYCDKSLKKSIDVLLIPLMRLIVDTGRYVTTSSCSGRIVFFEKDSNFQTKNNPIYGRSGRILYSSHTHIVSESLSKIKESIESNPKNKFNCYKLEQDTDEEETKDDSGPASSEDKPEQIENQVILKFEPFLIHVDCNTLEDAICLLNICRSVGLKQSGLSSSKKKYILAIRGNNILEAPIMYKSYKVEKDKPILLKNQYLISYEYLIHLINTCNVKMSQNFKQFLSLYHKLVRIFKNDQIVVSQHSQPIENYLTVENNHLENDNLFGNNHLDNIFGNNHLDKNVVENMSKISKKDEYIDMMKCMELVGRDLLFGLEGDKRVDIMSFHGECNQLLRTHCCMASSKDYVLVFGGYQKSKSKTICVCDLNKVDQGFKVFEINHGPEALLDSTILSDGTVFITFGGRISGDKASNDVYMLYIYNQGDTQIKWSKCQLMGEKIPVARFRHSVCLEKSDERGSDGDLEYYDSSSNIFRFYMSGGASSCSPLDDNILGDIWRCTVEYKIQENNIINPTVQWDCLYEDKSLGWFSGSMAHSPSDNCLYLIGGCKNLDEFLKPGLKRMDQLVAFNLQNKTVRNQNLLLKNENREFPPLTMSHSLVPLENDDYYIVGGFGSLAFLDEIWYLNLSEKSIKKALMLPKGTRARMGASVISFKYGNCNHEELWIIGGGVPSVLNFGSFYDKPLIIVLNCDGLCEENSENTETNNFTTGDVDKYKILGLYVVVEDKNLVKNLKNKLELLNLFDKSRKIFQFNESDYLYHSVACDKVEDFTECSECKREALCVCCKICSNCCYSTTDSIFFLPIKAIENYPELNPLKKYKVYSCSDLPVRIKQNPRDKLLAMFKDKELETIVRNVEVFGDNLLITPVRGLDFPEIDWESVSKEFKVSSVALVGEIEGEERHRQVELLYGNGDASIRENGVTYIFNIKTNMFSKGNSSERIRIQKMYFSDYRHHRRVREYKFSDELTPYYFLASNNYHPKLKPIHHYELKDLSKYQLEGEIMVDFFCGIGYFTIPILKYTDEKRLSRVLCVDVNETAIKYLMENAKANKIDLSRIEVKVGNCGMFGKSYGFDYVGEADKILLGLLPSSRVGWIPAIAAVNTMHGGIVYVHGLSRKKKGPIIESITTLEDWEEVGEFCYTTKQYEEDKKHDCDCEVFSLYVLRSFHELCRNHPYERYISWKLTVLHVETVKRYSPHKYHQVVDLKITPVPS</sequence>
<dbReference type="InterPro" id="IPR011043">
    <property type="entry name" value="Gal_Oxase/kelch_b-propeller"/>
</dbReference>
<dbReference type="PANTHER" id="PTHR23245:SF31">
    <property type="entry name" value="TRNA WYBUTOSINE-SYNTHESIZING PROTEIN 3 HOMOLOG"/>
    <property type="match status" value="1"/>
</dbReference>
<keyword evidence="6" id="KW-0819">tRNA processing</keyword>
<dbReference type="EC" id="2.1.1.282" evidence="2"/>
<dbReference type="SUPFAM" id="SSF53335">
    <property type="entry name" value="S-adenosyl-L-methionine-dependent methyltransferases"/>
    <property type="match status" value="1"/>
</dbReference>
<evidence type="ECO:0000313" key="10">
    <source>
        <dbReference type="EMBL" id="EAN32460.1"/>
    </source>
</evidence>
<accession>Q4N5W3</accession>
<proteinExistence type="predicted"/>
<dbReference type="Gene3D" id="3.40.50.150">
    <property type="entry name" value="Vaccinia Virus protein VP39"/>
    <property type="match status" value="1"/>
</dbReference>
<dbReference type="STRING" id="5875.Q4N5W3"/>
<dbReference type="InterPro" id="IPR003827">
    <property type="entry name" value="tRNA_yW-synthesising"/>
</dbReference>
<dbReference type="eggNOG" id="KOG1228">
    <property type="taxonomic scope" value="Eukaryota"/>
</dbReference>
<dbReference type="OMA" id="AVECKDL"/>
<dbReference type="Pfam" id="PF02475">
    <property type="entry name" value="TRM5-TYW2_MTfase"/>
    <property type="match status" value="1"/>
</dbReference>